<name>A0AAD3HHS2_9CHLO</name>
<feature type="region of interest" description="Disordered" evidence="1">
    <location>
        <begin position="108"/>
        <end position="171"/>
    </location>
</feature>
<dbReference type="Proteomes" id="UP001054857">
    <property type="component" value="Unassembled WGS sequence"/>
</dbReference>
<evidence type="ECO:0000313" key="3">
    <source>
        <dbReference type="Proteomes" id="UP001054857"/>
    </source>
</evidence>
<dbReference type="EMBL" id="BMAR01000001">
    <property type="protein sequence ID" value="GFR41332.1"/>
    <property type="molecule type" value="Genomic_DNA"/>
</dbReference>
<dbReference type="PANTHER" id="PTHR24216">
    <property type="entry name" value="PAXILLIN-RELATED"/>
    <property type="match status" value="1"/>
</dbReference>
<feature type="compositionally biased region" description="Basic and acidic residues" evidence="1">
    <location>
        <begin position="664"/>
        <end position="676"/>
    </location>
</feature>
<gene>
    <name evidence="2" type="ORF">Agub_g2017</name>
</gene>
<keyword evidence="3" id="KW-1185">Reference proteome</keyword>
<accession>A0AAD3HHS2</accession>
<sequence length="1530" mass="160545">MAAQRLAKVHCTIQHQRKDTVGKRLEHHIVPIHVCHAGLHLPTAKPSPRSAQAGATLNNSRVAVGAQLIATHSAGPVIWQDGPARQTEVLLGPPSSPLHRQLADRVLTQPNSSPAHGSELPDISATRQPSAHLPLRTPQQQHLPPSPPSSSSSASPSPPSPSEAALGSRRHVRSRTLPAAFPPSAAQPPHATTSPRRHDALLSKVTEATNWYELRAVLLTNAAGPRGGFGGGFGGASASTDPKLLLAVLRRLATIARYDMLPPEAADFSAFLGRWLLQHTTGCLPLMGPGELSLCLHSLAKLCHGMPAPPSAWAAAWFAAAQPYLLQRVFQPKDIALSLWALSRMQLRLPPAAVQLLLAAAEPLLGRFNGQDVAMIALALSVLQTRYDNAMTSSPPLSYSHAVPTSPRLPSLMPSATWRQRFLARCMEVLPGCGSQALANMLHGVVRSGLRPPEGLVYGICTALYDKLPECTPQALANVLSALEEQQFVPDAAWLERFWLESGDRMEGHGLNWGPDFRSPGDRCADGVDDGGSSSGGCGCGGGNGRGGGAWQGRRGWCNLDDLTHLGSAAAQLALVPPRWWVVRLYSAMELRVGRARPRQLAQMLQAVAQLSRLTSTAAAAAGLGAAAPAGAGGTAAEGSDREHGGSSGFPRVSSDVAISETARTCEHDPDGRSTRLPDSGAPSVPAPWSAHSPAAAGMPPPGPPRSLITAWHRAAAAALPGFNAIDAAHSLWALATLRERPPQPWLQGLVVQCRGGLGSLPPAELALLLWSLAALRFRPTWSWLADALAASMPALHGMSGQDFAMLTAAAAALGARPSGAWSTATLAALRPRLGSLQTRALANTARALYRLRVQPEPEWLEALAGELVRRWQRLAAQAAGGSRGDGDGGRGELRSAVLLLWVMSKWLGPQRERMRRPGGVGGQRLLRLRRRLRGSTLQAAAGTGAAAPDAAPDAVVSSLGRRRRAVRPGNLVASFGGDVQAAAAFRRRIADMLLGPAMDASQPYLAAGAASALDAILMAAVMTSAHHSARQAAASRPQWVAALLAATAPQLGGLSPHGLQLLLSGLHAVQVEVDAGWAAACARAVTAHVSGPLPAASKVALLQRLCSLEPTSAENAMGRMGGVSRAAAGAARRRELPAQVPLQEESGGGKLPSCMPHGAREGSAVGRGQRRGSWRGCRVLEQQQRRRRQRLWGPVVAAGLWSMCRASDASGPLLKLHLELLKAKVRLKRLLLASAAAGGAGAGAAPTGRRLAAAAAASVADTAAAALGPAAGAAALDVRALTAAASKVRNTVMHAALRRGPSQWQQQPQQRRRGRGILGRMPHIPRAQRVWIWGRARRSTATMLAESSPVLVAKLVVLTSEFWTAGDHQTWPPAAAAAAAPMMPPVAFAGGDGVGAKDTATHVATSGLPVLTELSCRHKSLLWLAGATSSCWRFMLRCHRAQVARAWRRILQRLAAEGPLGHAVGQEVEARLPQQLAAVKRRCHRRANVDAGSTGELDEEGSSGKQGWQGTRGEAAVGSMGLDAEMAAA</sequence>
<evidence type="ECO:0000256" key="1">
    <source>
        <dbReference type="SAM" id="MobiDB-lite"/>
    </source>
</evidence>
<proteinExistence type="predicted"/>
<organism evidence="2 3">
    <name type="scientific">Astrephomene gubernaculifera</name>
    <dbReference type="NCBI Taxonomy" id="47775"/>
    <lineage>
        <taxon>Eukaryota</taxon>
        <taxon>Viridiplantae</taxon>
        <taxon>Chlorophyta</taxon>
        <taxon>core chlorophytes</taxon>
        <taxon>Chlorophyceae</taxon>
        <taxon>CS clade</taxon>
        <taxon>Chlamydomonadales</taxon>
        <taxon>Astrephomenaceae</taxon>
        <taxon>Astrephomene</taxon>
    </lineage>
</organism>
<protein>
    <submittedName>
        <fullName evidence="2">Uncharacterized protein</fullName>
    </submittedName>
</protein>
<feature type="region of interest" description="Disordered" evidence="1">
    <location>
        <begin position="1490"/>
        <end position="1516"/>
    </location>
</feature>
<evidence type="ECO:0000313" key="2">
    <source>
        <dbReference type="EMBL" id="GFR41332.1"/>
    </source>
</evidence>
<reference evidence="2 3" key="1">
    <citation type="journal article" date="2021" name="Sci. Rep.">
        <title>Genome sequencing of the multicellular alga Astrephomene provides insights into convergent evolution of germ-soma differentiation.</title>
        <authorList>
            <person name="Yamashita S."/>
            <person name="Yamamoto K."/>
            <person name="Matsuzaki R."/>
            <person name="Suzuki S."/>
            <person name="Yamaguchi H."/>
            <person name="Hirooka S."/>
            <person name="Minakuchi Y."/>
            <person name="Miyagishima S."/>
            <person name="Kawachi M."/>
            <person name="Toyoda A."/>
            <person name="Nozaki H."/>
        </authorList>
    </citation>
    <scope>NUCLEOTIDE SEQUENCE [LARGE SCALE GENOMIC DNA]</scope>
    <source>
        <strain evidence="2 3">NIES-4017</strain>
    </source>
</reference>
<feature type="compositionally biased region" description="Low complexity" evidence="1">
    <location>
        <begin position="682"/>
        <end position="698"/>
    </location>
</feature>
<comment type="caution">
    <text evidence="2">The sequence shown here is derived from an EMBL/GenBank/DDBJ whole genome shotgun (WGS) entry which is preliminary data.</text>
</comment>
<feature type="region of interest" description="Disordered" evidence="1">
    <location>
        <begin position="1144"/>
        <end position="1171"/>
    </location>
</feature>
<feature type="region of interest" description="Disordered" evidence="1">
    <location>
        <begin position="628"/>
        <end position="705"/>
    </location>
</feature>